<proteinExistence type="predicted"/>
<protein>
    <submittedName>
        <fullName evidence="1">Uncharacterized protein</fullName>
    </submittedName>
</protein>
<organism evidence="1 2">
    <name type="scientific">Glossina palpalis gambiensis</name>
    <dbReference type="NCBI Taxonomy" id="67801"/>
    <lineage>
        <taxon>Eukaryota</taxon>
        <taxon>Metazoa</taxon>
        <taxon>Ecdysozoa</taxon>
        <taxon>Arthropoda</taxon>
        <taxon>Hexapoda</taxon>
        <taxon>Insecta</taxon>
        <taxon>Pterygota</taxon>
        <taxon>Neoptera</taxon>
        <taxon>Endopterygota</taxon>
        <taxon>Diptera</taxon>
        <taxon>Brachycera</taxon>
        <taxon>Muscomorpha</taxon>
        <taxon>Hippoboscoidea</taxon>
        <taxon>Glossinidae</taxon>
        <taxon>Glossina</taxon>
    </lineage>
</organism>
<dbReference type="Proteomes" id="UP000092460">
    <property type="component" value="Unassembled WGS sequence"/>
</dbReference>
<dbReference type="EMBL" id="JXJN01006016">
    <property type="status" value="NOT_ANNOTATED_CDS"/>
    <property type="molecule type" value="Genomic_DNA"/>
</dbReference>
<reference evidence="2" key="1">
    <citation type="submission" date="2015-01" db="EMBL/GenBank/DDBJ databases">
        <authorList>
            <person name="Aksoy S."/>
            <person name="Warren W."/>
            <person name="Wilson R.K."/>
        </authorList>
    </citation>
    <scope>NUCLEOTIDE SEQUENCE [LARGE SCALE GENOMIC DNA]</scope>
    <source>
        <strain evidence="2">IAEA</strain>
    </source>
</reference>
<reference evidence="1" key="2">
    <citation type="submission" date="2020-05" db="UniProtKB">
        <authorList>
            <consortium name="EnsemblMetazoa"/>
        </authorList>
    </citation>
    <scope>IDENTIFICATION</scope>
    <source>
        <strain evidence="1">IAEA</strain>
    </source>
</reference>
<keyword evidence="2" id="KW-1185">Reference proteome</keyword>
<sequence>MHRRRRRLHRHHQYYPANCCTQSFRYIRYRSLLVHADHTTNPDRSKSQSRYFEVHYCVHYDDSGQTEVRLLKNARKRCTTSQKRERKHWETFPSHHHHYHHLLLENFFDRLCAKSSNNQTVSIKKQNCEAHNETTVVNDDYYDNVVLRTCEREFRVISSVRPKCVNFHKQIFNHNIEMETLRDSKSLKEMNYDYVNCAMETKRSRQCQKTDSISSQNNDISGFKFTGDRHLQFKAFRFKTIRPLRQLPQVWRSAGICPSASSIYKYASKDSKHKIPIPLMRRGGHQQVADKRKMICDMFTLTSIMLCTVLDAQGGLAPINQMNCVFDVYGIKSSCFHPLNMIFVCMFGDENANDVKVEFDFC</sequence>
<accession>A0A1B0AYW2</accession>
<dbReference type="EMBL" id="JXJN01006015">
    <property type="status" value="NOT_ANNOTATED_CDS"/>
    <property type="molecule type" value="Genomic_DNA"/>
</dbReference>
<evidence type="ECO:0000313" key="1">
    <source>
        <dbReference type="EnsemblMetazoa" id="GPPI013376-PA"/>
    </source>
</evidence>
<evidence type="ECO:0000313" key="2">
    <source>
        <dbReference type="Proteomes" id="UP000092460"/>
    </source>
</evidence>
<dbReference type="VEuPathDB" id="VectorBase:GPPI013376"/>
<dbReference type="EnsemblMetazoa" id="GPPI013376-RA">
    <property type="protein sequence ID" value="GPPI013376-PA"/>
    <property type="gene ID" value="GPPI013376"/>
</dbReference>
<name>A0A1B0AYW2_9MUSC</name>
<dbReference type="AlphaFoldDB" id="A0A1B0AYW2"/>